<organism evidence="1 2">
    <name type="scientific">Cellulosilyticum lentocellum (strain ATCC 49066 / DSM 5427 / NCIMB 11756 / RHM5)</name>
    <name type="common">Clostridium lentocellum</name>
    <dbReference type="NCBI Taxonomy" id="642492"/>
    <lineage>
        <taxon>Bacteria</taxon>
        <taxon>Bacillati</taxon>
        <taxon>Bacillota</taxon>
        <taxon>Clostridia</taxon>
        <taxon>Lachnospirales</taxon>
        <taxon>Cellulosilyticaceae</taxon>
        <taxon>Cellulosilyticum</taxon>
    </lineage>
</organism>
<reference evidence="1 2" key="1">
    <citation type="journal article" date="2011" name="J. Bacteriol.">
        <title>Complete genome sequence of the cellulose-degrading bacterium Cellulosilyticum lentocellum.</title>
        <authorList>
            <consortium name="US DOE Joint Genome Institute"/>
            <person name="Miller D.A."/>
            <person name="Suen G."/>
            <person name="Bruce D."/>
            <person name="Copeland A."/>
            <person name="Cheng J.F."/>
            <person name="Detter C."/>
            <person name="Goodwin L.A."/>
            <person name="Han C.S."/>
            <person name="Hauser L.J."/>
            <person name="Land M.L."/>
            <person name="Lapidus A."/>
            <person name="Lucas S."/>
            <person name="Meincke L."/>
            <person name="Pitluck S."/>
            <person name="Tapia R."/>
            <person name="Teshima H."/>
            <person name="Woyke T."/>
            <person name="Fox B.G."/>
            <person name="Angert E.R."/>
            <person name="Currie C.R."/>
        </authorList>
    </citation>
    <scope>NUCLEOTIDE SEQUENCE [LARGE SCALE GENOMIC DNA]</scope>
    <source>
        <strain evidence="2">ATCC 49066 / DSM 5427 / NCIMB 11756 / RHM5</strain>
    </source>
</reference>
<evidence type="ECO:0000313" key="2">
    <source>
        <dbReference type="Proteomes" id="UP000008467"/>
    </source>
</evidence>
<name>F2JPA9_CELLD</name>
<dbReference type="RefSeq" id="WP_013658126.1">
    <property type="nucleotide sequence ID" value="NC_015275.1"/>
</dbReference>
<evidence type="ECO:0000313" key="1">
    <source>
        <dbReference type="EMBL" id="ADZ84848.1"/>
    </source>
</evidence>
<proteinExistence type="predicted"/>
<dbReference type="KEGG" id="cle:Clole_3153"/>
<gene>
    <name evidence="1" type="ordered locus">Clole_3153</name>
</gene>
<keyword evidence="2" id="KW-1185">Reference proteome</keyword>
<accession>F2JPA9</accession>
<dbReference type="EMBL" id="CP002582">
    <property type="protein sequence ID" value="ADZ84848.1"/>
    <property type="molecule type" value="Genomic_DNA"/>
</dbReference>
<dbReference type="AlphaFoldDB" id="F2JPA9"/>
<dbReference type="HOGENOM" id="CLU_1674773_0_0_9"/>
<dbReference type="Proteomes" id="UP000008467">
    <property type="component" value="Chromosome"/>
</dbReference>
<sequence length="157" mass="18933">MENSIISEYSKVIFDKLKTDNLLGEDGKPLFQSEADFCRYCEQIIRDNESETLRSEVMALEKHANHYQERFNIIGSVYKVFFDETPSGKEYKYLHIEYMLLAFHCAPMRFMDWLLERYCYMYFSKALPEYIEYLQKIGLDTCFDSFSHELCRRFYSE</sequence>
<protein>
    <submittedName>
        <fullName evidence="1">Uncharacterized protein</fullName>
    </submittedName>
</protein>